<dbReference type="InterPro" id="IPR014729">
    <property type="entry name" value="Rossmann-like_a/b/a_fold"/>
</dbReference>
<keyword evidence="5 12" id="KW-0436">Ligase</keyword>
<name>A0A7C1JQI9_THERO</name>
<comment type="similarity">
    <text evidence="3 12">Belongs to the class-I aminoacyl-tRNA synthetase family. MetG type 1 subfamily.</text>
</comment>
<feature type="binding site" evidence="12">
    <location>
        <position position="157"/>
    </location>
    <ligand>
        <name>Zn(2+)</name>
        <dbReference type="ChEBI" id="CHEBI:29105"/>
    </ligand>
</feature>
<dbReference type="SUPFAM" id="SSF47323">
    <property type="entry name" value="Anticodon-binding domain of a subclass of class I aminoacyl-tRNA synthetases"/>
    <property type="match status" value="1"/>
</dbReference>
<evidence type="ECO:0000256" key="9">
    <source>
        <dbReference type="ARBA" id="ARBA00022917"/>
    </source>
</evidence>
<evidence type="ECO:0000256" key="11">
    <source>
        <dbReference type="ARBA" id="ARBA00047364"/>
    </source>
</evidence>
<dbReference type="InterPro" id="IPR015413">
    <property type="entry name" value="Methionyl/Leucyl_tRNA_Synth"/>
</dbReference>
<evidence type="ECO:0000256" key="7">
    <source>
        <dbReference type="ARBA" id="ARBA00022833"/>
    </source>
</evidence>
<evidence type="ECO:0000256" key="8">
    <source>
        <dbReference type="ARBA" id="ARBA00022840"/>
    </source>
</evidence>
<dbReference type="CDD" id="cd07957">
    <property type="entry name" value="Anticodon_Ia_Met"/>
    <property type="match status" value="1"/>
</dbReference>
<feature type="binding site" evidence="12">
    <location>
        <position position="337"/>
    </location>
    <ligand>
        <name>ATP</name>
        <dbReference type="ChEBI" id="CHEBI:30616"/>
    </ligand>
</feature>
<feature type="region of interest" description="Disordered" evidence="13">
    <location>
        <begin position="539"/>
        <end position="564"/>
    </location>
</feature>
<feature type="binding site" evidence="12">
    <location>
        <position position="160"/>
    </location>
    <ligand>
        <name>Zn(2+)</name>
        <dbReference type="ChEBI" id="CHEBI:29105"/>
    </ligand>
</feature>
<feature type="short sequence motif" description="'HIGH' region" evidence="12">
    <location>
        <begin position="12"/>
        <end position="22"/>
    </location>
</feature>
<dbReference type="Pfam" id="PF19303">
    <property type="entry name" value="Anticodon_3"/>
    <property type="match status" value="1"/>
</dbReference>
<keyword evidence="12" id="KW-0479">Metal-binding</keyword>
<dbReference type="HAMAP" id="MF_00098">
    <property type="entry name" value="Met_tRNA_synth_type1"/>
    <property type="match status" value="1"/>
</dbReference>
<evidence type="ECO:0000256" key="4">
    <source>
        <dbReference type="ARBA" id="ARBA00022490"/>
    </source>
</evidence>
<comment type="subunit">
    <text evidence="12">Monomer.</text>
</comment>
<dbReference type="PRINTS" id="PR01041">
    <property type="entry name" value="TRNASYNTHMET"/>
</dbReference>
<dbReference type="EMBL" id="DSJL01000011">
    <property type="protein sequence ID" value="HEF65449.1"/>
    <property type="molecule type" value="Genomic_DNA"/>
</dbReference>
<keyword evidence="9 12" id="KW-0648">Protein biosynthesis</keyword>
<dbReference type="InterPro" id="IPR001412">
    <property type="entry name" value="aa-tRNA-synth_I_CS"/>
</dbReference>
<dbReference type="InterPro" id="IPR033911">
    <property type="entry name" value="MetRS_core"/>
</dbReference>
<dbReference type="PROSITE" id="PS00178">
    <property type="entry name" value="AA_TRNA_LIGASE_I"/>
    <property type="match status" value="1"/>
</dbReference>
<comment type="caution">
    <text evidence="16">The sequence shown here is derived from an EMBL/GenBank/DDBJ whole genome shotgun (WGS) entry which is preliminary data.</text>
</comment>
<feature type="domain" description="Methionyl/Leucyl tRNA synthetase" evidence="14">
    <location>
        <begin position="8"/>
        <end position="397"/>
    </location>
</feature>
<evidence type="ECO:0000256" key="2">
    <source>
        <dbReference type="ARBA" id="ARBA00004496"/>
    </source>
</evidence>
<dbReference type="InterPro" id="IPR023458">
    <property type="entry name" value="Met-tRNA_ligase_1"/>
</dbReference>
<dbReference type="SUPFAM" id="SSF57770">
    <property type="entry name" value="Methionyl-tRNA synthetase (MetRS), Zn-domain"/>
    <property type="match status" value="1"/>
</dbReference>
<evidence type="ECO:0000256" key="10">
    <source>
        <dbReference type="ARBA" id="ARBA00023146"/>
    </source>
</evidence>
<evidence type="ECO:0000313" key="16">
    <source>
        <dbReference type="EMBL" id="HEF65449.1"/>
    </source>
</evidence>
<dbReference type="GO" id="GO:0005829">
    <property type="term" value="C:cytosol"/>
    <property type="evidence" value="ECO:0007669"/>
    <property type="project" value="TreeGrafter"/>
</dbReference>
<dbReference type="GO" id="GO:0006431">
    <property type="term" value="P:methionyl-tRNA aminoacylation"/>
    <property type="evidence" value="ECO:0007669"/>
    <property type="project" value="UniProtKB-UniRule"/>
</dbReference>
<dbReference type="AlphaFoldDB" id="A0A7C1JQI9"/>
<keyword evidence="8 12" id="KW-0067">ATP-binding</keyword>
<keyword evidence="10 12" id="KW-0030">Aminoacyl-tRNA synthetase</keyword>
<dbReference type="NCBIfam" id="NF001100">
    <property type="entry name" value="PRK00133.1"/>
    <property type="match status" value="1"/>
</dbReference>
<sequence length="584" mass="67825">MSETIGVFVAWPYANGDLHLGHVAGVYIPADTFARYHRLRGNRVLMVSGSDAHGTPITVAAEREGVTPEDIFKRYHRRFLETYQQLGITFDLFTHTHTQNHFRVAQDIFRTLYERGYIFTQTQIQLYCEYDRRFLPDRYVEGTCPYCGYANARGDQCDNCGRTLDAIELIDPRCRLCGQRPVPRETEHFFFDLPAFTDRLLAYLDRQTHWRPNVQHFVRNFIQDGLKPRPVSRDLEWGIPLPIPGYEQKVMYVWFEAVIGYLSASIEWALAEDRPGAWEAWWRDPAARGYYFIGKDNIPFHAIIWPAELMGYDETLNLPYDIPANEFLNLEGQQFSTSRNWAIWVPDFLSRYAPDPLRDYLTSIAPESRDSEFTWQGFLERNNNELLATWGNLVHRILTFVQTRFEGRVPEPSEFDGRDRLLLDQIATGFQRVGELYERVELKAAQREAMALAREVNRYLDEKAPWFQIREDRQAAATTLFVALRAIDSLKLLLAPILPFSSEQLHRMLGYTEPLFGELVIEPGPETGGHEVLRYRPAPSEGRDRWVPSTLEAGRPLPPPQPLYQKLDEGIVEQERQRLLAQSR</sequence>
<dbReference type="InterPro" id="IPR014758">
    <property type="entry name" value="Met-tRNA_synth"/>
</dbReference>
<evidence type="ECO:0000259" key="14">
    <source>
        <dbReference type="Pfam" id="PF09334"/>
    </source>
</evidence>
<dbReference type="GO" id="GO:0005524">
    <property type="term" value="F:ATP binding"/>
    <property type="evidence" value="ECO:0007669"/>
    <property type="project" value="UniProtKB-UniRule"/>
</dbReference>
<dbReference type="InterPro" id="IPR041872">
    <property type="entry name" value="Anticodon_Met"/>
</dbReference>
<accession>A0A7C1JQI9</accession>
<dbReference type="Gene3D" id="1.10.730.10">
    <property type="entry name" value="Isoleucyl-tRNA Synthetase, Domain 1"/>
    <property type="match status" value="1"/>
</dbReference>
<comment type="cofactor">
    <cofactor evidence="12">
        <name>Zn(2+)</name>
        <dbReference type="ChEBI" id="CHEBI:29105"/>
    </cofactor>
    <text evidence="12">Binds 1 zinc ion per subunit.</text>
</comment>
<dbReference type="NCBIfam" id="TIGR00398">
    <property type="entry name" value="metG"/>
    <property type="match status" value="1"/>
</dbReference>
<dbReference type="Gene3D" id="2.20.28.20">
    <property type="entry name" value="Methionyl-tRNA synthetase, Zn-domain"/>
    <property type="match status" value="1"/>
</dbReference>
<organism evidence="16">
    <name type="scientific">Thermomicrobium roseum</name>
    <dbReference type="NCBI Taxonomy" id="500"/>
    <lineage>
        <taxon>Bacteria</taxon>
        <taxon>Pseudomonadati</taxon>
        <taxon>Thermomicrobiota</taxon>
        <taxon>Thermomicrobia</taxon>
        <taxon>Thermomicrobiales</taxon>
        <taxon>Thermomicrobiaceae</taxon>
        <taxon>Thermomicrobium</taxon>
    </lineage>
</organism>
<evidence type="ECO:0000256" key="3">
    <source>
        <dbReference type="ARBA" id="ARBA00008258"/>
    </source>
</evidence>
<gene>
    <name evidence="12" type="primary">metG</name>
    <name evidence="16" type="ORF">ENP47_07615</name>
</gene>
<dbReference type="CDD" id="cd00814">
    <property type="entry name" value="MetRS_core"/>
    <property type="match status" value="1"/>
</dbReference>
<feature type="domain" description="Methionyl-tRNA synthetase anticodon-binding" evidence="15">
    <location>
        <begin position="409"/>
        <end position="511"/>
    </location>
</feature>
<dbReference type="Gene3D" id="3.40.50.620">
    <property type="entry name" value="HUPs"/>
    <property type="match status" value="1"/>
</dbReference>
<keyword evidence="4 12" id="KW-0963">Cytoplasm</keyword>
<dbReference type="GO" id="GO:0046872">
    <property type="term" value="F:metal ion binding"/>
    <property type="evidence" value="ECO:0007669"/>
    <property type="project" value="UniProtKB-KW"/>
</dbReference>
<protein>
    <recommendedName>
        <fullName evidence="12">Methionine--tRNA ligase</fullName>
        <ecNumber evidence="12">6.1.1.10</ecNumber>
    </recommendedName>
    <alternativeName>
        <fullName evidence="12">Methionyl-tRNA synthetase</fullName>
        <shortName evidence="12">MetRS</shortName>
    </alternativeName>
</protein>
<evidence type="ECO:0000259" key="15">
    <source>
        <dbReference type="Pfam" id="PF19303"/>
    </source>
</evidence>
<dbReference type="InterPro" id="IPR009080">
    <property type="entry name" value="tRNAsynth_Ia_anticodon-bd"/>
</dbReference>
<evidence type="ECO:0000256" key="12">
    <source>
        <dbReference type="HAMAP-Rule" id="MF_00098"/>
    </source>
</evidence>
<evidence type="ECO:0000256" key="1">
    <source>
        <dbReference type="ARBA" id="ARBA00003314"/>
    </source>
</evidence>
<reference evidence="16" key="1">
    <citation type="journal article" date="2020" name="mSystems">
        <title>Genome- and Community-Level Interaction Insights into Carbon Utilization and Element Cycling Functions of Hydrothermarchaeota in Hydrothermal Sediment.</title>
        <authorList>
            <person name="Zhou Z."/>
            <person name="Liu Y."/>
            <person name="Xu W."/>
            <person name="Pan J."/>
            <person name="Luo Z.H."/>
            <person name="Li M."/>
        </authorList>
    </citation>
    <scope>NUCLEOTIDE SEQUENCE [LARGE SCALE GENOMIC DNA]</scope>
    <source>
        <strain evidence="16">SpSt-222</strain>
    </source>
</reference>
<dbReference type="PANTHER" id="PTHR45765:SF1">
    <property type="entry name" value="METHIONINE--TRNA LIGASE, CYTOPLASMIC"/>
    <property type="match status" value="1"/>
</dbReference>
<comment type="function">
    <text evidence="1 12">Is required not only for elongation of protein synthesis but also for the initiation of all mRNA translation through initiator tRNA(fMet) aminoacylation.</text>
</comment>
<dbReference type="EC" id="6.1.1.10" evidence="12"/>
<dbReference type="GO" id="GO:0004825">
    <property type="term" value="F:methionine-tRNA ligase activity"/>
    <property type="evidence" value="ECO:0007669"/>
    <property type="project" value="UniProtKB-UniRule"/>
</dbReference>
<dbReference type="FunFam" id="2.20.28.20:FF:000001">
    <property type="entry name" value="Methionine--tRNA ligase"/>
    <property type="match status" value="1"/>
</dbReference>
<keyword evidence="6 12" id="KW-0547">Nucleotide-binding</keyword>
<dbReference type="InterPro" id="IPR029038">
    <property type="entry name" value="MetRS_Zn"/>
</dbReference>
<feature type="short sequence motif" description="'KMSKS' region" evidence="12">
    <location>
        <begin position="334"/>
        <end position="338"/>
    </location>
</feature>
<evidence type="ECO:0000256" key="6">
    <source>
        <dbReference type="ARBA" id="ARBA00022741"/>
    </source>
</evidence>
<comment type="subcellular location">
    <subcellularLocation>
        <location evidence="2 12">Cytoplasm</location>
    </subcellularLocation>
</comment>
<dbReference type="PANTHER" id="PTHR45765">
    <property type="entry name" value="METHIONINE--TRNA LIGASE"/>
    <property type="match status" value="1"/>
</dbReference>
<evidence type="ECO:0000256" key="13">
    <source>
        <dbReference type="SAM" id="MobiDB-lite"/>
    </source>
</evidence>
<proteinExistence type="inferred from homology"/>
<comment type="catalytic activity">
    <reaction evidence="11 12">
        <text>tRNA(Met) + L-methionine + ATP = L-methionyl-tRNA(Met) + AMP + diphosphate</text>
        <dbReference type="Rhea" id="RHEA:13481"/>
        <dbReference type="Rhea" id="RHEA-COMP:9667"/>
        <dbReference type="Rhea" id="RHEA-COMP:9698"/>
        <dbReference type="ChEBI" id="CHEBI:30616"/>
        <dbReference type="ChEBI" id="CHEBI:33019"/>
        <dbReference type="ChEBI" id="CHEBI:57844"/>
        <dbReference type="ChEBI" id="CHEBI:78442"/>
        <dbReference type="ChEBI" id="CHEBI:78530"/>
        <dbReference type="ChEBI" id="CHEBI:456215"/>
        <dbReference type="EC" id="6.1.1.10"/>
    </reaction>
</comment>
<dbReference type="Pfam" id="PF09334">
    <property type="entry name" value="tRNA-synt_1g"/>
    <property type="match status" value="1"/>
</dbReference>
<feature type="binding site" evidence="12">
    <location>
        <position position="147"/>
    </location>
    <ligand>
        <name>Zn(2+)</name>
        <dbReference type="ChEBI" id="CHEBI:29105"/>
    </ligand>
</feature>
<dbReference type="SUPFAM" id="SSF52374">
    <property type="entry name" value="Nucleotidylyl transferase"/>
    <property type="match status" value="1"/>
</dbReference>
<evidence type="ECO:0000256" key="5">
    <source>
        <dbReference type="ARBA" id="ARBA00022598"/>
    </source>
</evidence>
<keyword evidence="7 12" id="KW-0862">Zinc</keyword>
<feature type="binding site" evidence="12">
    <location>
        <position position="144"/>
    </location>
    <ligand>
        <name>Zn(2+)</name>
        <dbReference type="ChEBI" id="CHEBI:29105"/>
    </ligand>
</feature>